<dbReference type="AlphaFoldDB" id="D7DBR9"/>
<evidence type="ECO:0000313" key="1">
    <source>
        <dbReference type="EMBL" id="ADI31616.1"/>
    </source>
</evidence>
<keyword evidence="2" id="KW-1185">Reference proteome</keyword>
<proteinExistence type="predicted"/>
<sequence>MQEVRISYRNTIEPVKKLVDELDNEELKGKSLEIIRRIEEIYAKANHFRELASAIYKDWQENYSIYRKTGSDIHQKMAKVQYVQYRKHLEKALNYYEAIYYLVDNIIKIITLVEENRRIDILNTLADMANIDPVAQRAKYLKYKDRMEKMMEGYSIVEEGEEIEGIDKEMEKEFRELEMKEAKKKPKEEVAPEKEWKKVIMDKEQA</sequence>
<dbReference type="STRING" id="591019.Shell_0485"/>
<reference evidence="2" key="1">
    <citation type="submission" date="2010-05" db="EMBL/GenBank/DDBJ databases">
        <title>Complete sequence of Staphylothermus hellenicus DSM 12710.</title>
        <authorList>
            <consortium name="US DOE Joint Genome Institute"/>
            <person name="Lucas S."/>
            <person name="Copeland A."/>
            <person name="Lapidus A."/>
            <person name="Cheng J.-F."/>
            <person name="Bruce D."/>
            <person name="Goodwin L."/>
            <person name="Pitluck S."/>
            <person name="Davenport K."/>
            <person name="Detter J.C."/>
            <person name="Han C."/>
            <person name="Tapia R."/>
            <person name="Larimer F."/>
            <person name="Land M."/>
            <person name="Hauser L."/>
            <person name="Kyrpides N."/>
            <person name="Mikhailova N."/>
            <person name="Anderson I.J."/>
            <person name="Woyke T."/>
        </authorList>
    </citation>
    <scope>NUCLEOTIDE SEQUENCE [LARGE SCALE GENOMIC DNA]</scope>
    <source>
        <strain evidence="2">DSM 12710 / JCM 10830 / BK20S6-10-b1 / P8</strain>
    </source>
</reference>
<protein>
    <submittedName>
        <fullName evidence="1">Uncharacterized protein</fullName>
    </submittedName>
</protein>
<organism evidence="1 2">
    <name type="scientific">Staphylothermus hellenicus (strain DSM 12710 / JCM 10830 / BK20S6-10-b1 / P8)</name>
    <dbReference type="NCBI Taxonomy" id="591019"/>
    <lineage>
        <taxon>Archaea</taxon>
        <taxon>Thermoproteota</taxon>
        <taxon>Thermoprotei</taxon>
        <taxon>Desulfurococcales</taxon>
        <taxon>Desulfurococcaceae</taxon>
        <taxon>Staphylothermus</taxon>
    </lineage>
</organism>
<dbReference type="EMBL" id="CP002051">
    <property type="protein sequence ID" value="ADI31616.1"/>
    <property type="molecule type" value="Genomic_DNA"/>
</dbReference>
<dbReference type="Proteomes" id="UP000002573">
    <property type="component" value="Chromosome"/>
</dbReference>
<name>D7DBR9_STAHD</name>
<gene>
    <name evidence="1" type="ordered locus">Shell_0485</name>
</gene>
<reference evidence="1 2" key="2">
    <citation type="journal article" date="2011" name="Stand. Genomic Sci.">
        <title>Complete genome sequence of Staphylothermus hellenicus P8.</title>
        <authorList>
            <person name="Anderson I."/>
            <person name="Wirth R."/>
            <person name="Lucas S."/>
            <person name="Copeland A."/>
            <person name="Lapidus A."/>
            <person name="Cheng J.F."/>
            <person name="Goodwin L."/>
            <person name="Pitluck S."/>
            <person name="Davenport K."/>
            <person name="Detter J.C."/>
            <person name="Han C."/>
            <person name="Tapia R."/>
            <person name="Land M."/>
            <person name="Hauser L."/>
            <person name="Pati A."/>
            <person name="Mikhailova N."/>
            <person name="Woyke T."/>
            <person name="Klenk H.P."/>
            <person name="Kyrpides N."/>
            <person name="Ivanova N."/>
        </authorList>
    </citation>
    <scope>NUCLEOTIDE SEQUENCE [LARGE SCALE GENOMIC DNA]</scope>
    <source>
        <strain evidence="2">DSM 12710 / JCM 10830 / BK20S6-10-b1 / P8</strain>
    </source>
</reference>
<dbReference type="HOGENOM" id="CLU_1329525_0_0_2"/>
<dbReference type="KEGG" id="shc:Shell_0485"/>
<accession>D7DBR9</accession>
<evidence type="ECO:0000313" key="2">
    <source>
        <dbReference type="Proteomes" id="UP000002573"/>
    </source>
</evidence>